<protein>
    <submittedName>
        <fullName evidence="1">Uncharacterized protein</fullName>
    </submittedName>
</protein>
<keyword evidence="2" id="KW-1185">Reference proteome</keyword>
<accession>A0A6S7GXF6</accession>
<proteinExistence type="predicted"/>
<sequence length="119" mass="13702">MPNHFGSNTSQVHVFAPPCNRCLECDSNLVRHNDPVEIKYNTLNGTNEDFGEKQVAAAFWNGELENELRELGVLDFFGKLRTDKDREEVMTEIDKIRAKTIYEHPQEECSDVCKERGKN</sequence>
<reference evidence="1" key="1">
    <citation type="submission" date="2020-04" db="EMBL/GenBank/DDBJ databases">
        <authorList>
            <person name="Alioto T."/>
            <person name="Alioto T."/>
            <person name="Gomez Garrido J."/>
        </authorList>
    </citation>
    <scope>NUCLEOTIDE SEQUENCE</scope>
    <source>
        <strain evidence="1">A484AB</strain>
    </source>
</reference>
<dbReference type="OrthoDB" id="5970210at2759"/>
<organism evidence="1 2">
    <name type="scientific">Paramuricea clavata</name>
    <name type="common">Red gorgonian</name>
    <name type="synonym">Violescent sea-whip</name>
    <dbReference type="NCBI Taxonomy" id="317549"/>
    <lineage>
        <taxon>Eukaryota</taxon>
        <taxon>Metazoa</taxon>
        <taxon>Cnidaria</taxon>
        <taxon>Anthozoa</taxon>
        <taxon>Octocorallia</taxon>
        <taxon>Malacalcyonacea</taxon>
        <taxon>Plexauridae</taxon>
        <taxon>Paramuricea</taxon>
    </lineage>
</organism>
<name>A0A6S7GXF6_PARCT</name>
<evidence type="ECO:0000313" key="2">
    <source>
        <dbReference type="Proteomes" id="UP001152795"/>
    </source>
</evidence>
<dbReference type="Proteomes" id="UP001152795">
    <property type="component" value="Unassembled WGS sequence"/>
</dbReference>
<gene>
    <name evidence="1" type="ORF">PACLA_8A024482</name>
</gene>
<comment type="caution">
    <text evidence="1">The sequence shown here is derived from an EMBL/GenBank/DDBJ whole genome shotgun (WGS) entry which is preliminary data.</text>
</comment>
<evidence type="ECO:0000313" key="1">
    <source>
        <dbReference type="EMBL" id="CAB3994862.1"/>
    </source>
</evidence>
<dbReference type="EMBL" id="CACRXK020002555">
    <property type="protein sequence ID" value="CAB3994862.1"/>
    <property type="molecule type" value="Genomic_DNA"/>
</dbReference>
<dbReference type="AlphaFoldDB" id="A0A6S7GXF6"/>